<proteinExistence type="predicted"/>
<accession>A0A1Y2DSY1</accession>
<protein>
    <recommendedName>
        <fullName evidence="1">2EXR domain-containing protein</fullName>
    </recommendedName>
</protein>
<gene>
    <name evidence="2" type="ORF">BCR38DRAFT_437951</name>
</gene>
<dbReference type="InParanoid" id="A0A1Y2DSY1"/>
<dbReference type="Proteomes" id="UP000193689">
    <property type="component" value="Unassembled WGS sequence"/>
</dbReference>
<organism evidence="2 3">
    <name type="scientific">Pseudomassariella vexata</name>
    <dbReference type="NCBI Taxonomy" id="1141098"/>
    <lineage>
        <taxon>Eukaryota</taxon>
        <taxon>Fungi</taxon>
        <taxon>Dikarya</taxon>
        <taxon>Ascomycota</taxon>
        <taxon>Pezizomycotina</taxon>
        <taxon>Sordariomycetes</taxon>
        <taxon>Xylariomycetidae</taxon>
        <taxon>Amphisphaeriales</taxon>
        <taxon>Pseudomassariaceae</taxon>
        <taxon>Pseudomassariella</taxon>
    </lineage>
</organism>
<evidence type="ECO:0000259" key="1">
    <source>
        <dbReference type="Pfam" id="PF20150"/>
    </source>
</evidence>
<dbReference type="GeneID" id="63776768"/>
<sequence>MSKLKTLSEFTCFPRLPPEIRQLIWQFAIPIRVFEIDYLHATLGPSESGCSCDRPAWPLPAPRIARVCREARHVSQILGGWRLLEAKDYGFNITGRWTWFDSGADTLCVYTWNYRNRPNSNDARYFNLHAFCQTATNICVGLSSLTWDPLPMPLFFAFRLGDRKLWPRLANYMFFNDTIHLHLPPEAIRTQTLFTEGSYTALVDIRDTKKLKQCQELWDQHCLGHANATRRWMPEITPNSFPGILNSPERAEEYARRQHDRLRNIWLHAHYSALLDGDDMLQDRTLFKPDSIDPSKPRFLHHHPWARKTLAKMPDYRLVIVVRMCKDYIHDASHLYRKNEMPERRVAGANVLPANFSFHGGFEQ</sequence>
<dbReference type="PANTHER" id="PTHR35910:SF1">
    <property type="entry name" value="2EXR DOMAIN-CONTAINING PROTEIN"/>
    <property type="match status" value="1"/>
</dbReference>
<reference evidence="2 3" key="1">
    <citation type="submission" date="2016-07" db="EMBL/GenBank/DDBJ databases">
        <title>Pervasive Adenine N6-methylation of Active Genes in Fungi.</title>
        <authorList>
            <consortium name="DOE Joint Genome Institute"/>
            <person name="Mondo S.J."/>
            <person name="Dannebaum R.O."/>
            <person name="Kuo R.C."/>
            <person name="Labutti K."/>
            <person name="Haridas S."/>
            <person name="Kuo A."/>
            <person name="Salamov A."/>
            <person name="Ahrendt S.R."/>
            <person name="Lipzen A."/>
            <person name="Sullivan W."/>
            <person name="Andreopoulos W.B."/>
            <person name="Clum A."/>
            <person name="Lindquist E."/>
            <person name="Daum C."/>
            <person name="Ramamoorthy G.K."/>
            <person name="Gryganskyi A."/>
            <person name="Culley D."/>
            <person name="Magnuson J.K."/>
            <person name="James T.Y."/>
            <person name="O'Malley M.A."/>
            <person name="Stajich J.E."/>
            <person name="Spatafora J.W."/>
            <person name="Visel A."/>
            <person name="Grigoriev I.V."/>
        </authorList>
    </citation>
    <scope>NUCLEOTIDE SEQUENCE [LARGE SCALE GENOMIC DNA]</scope>
    <source>
        <strain evidence="2 3">CBS 129021</strain>
    </source>
</reference>
<dbReference type="STRING" id="1141098.A0A1Y2DSY1"/>
<keyword evidence="3" id="KW-1185">Reference proteome</keyword>
<evidence type="ECO:0000313" key="2">
    <source>
        <dbReference type="EMBL" id="ORY62254.1"/>
    </source>
</evidence>
<feature type="domain" description="2EXR" evidence="1">
    <location>
        <begin position="10"/>
        <end position="107"/>
    </location>
</feature>
<dbReference type="EMBL" id="MCFJ01000009">
    <property type="protein sequence ID" value="ORY62254.1"/>
    <property type="molecule type" value="Genomic_DNA"/>
</dbReference>
<dbReference type="InterPro" id="IPR045518">
    <property type="entry name" value="2EXR"/>
</dbReference>
<dbReference type="AlphaFoldDB" id="A0A1Y2DSY1"/>
<name>A0A1Y2DSY1_9PEZI</name>
<comment type="caution">
    <text evidence="2">The sequence shown here is derived from an EMBL/GenBank/DDBJ whole genome shotgun (WGS) entry which is preliminary data.</text>
</comment>
<dbReference type="RefSeq" id="XP_040714090.1">
    <property type="nucleotide sequence ID" value="XM_040860556.1"/>
</dbReference>
<dbReference type="PANTHER" id="PTHR35910">
    <property type="entry name" value="2EXR DOMAIN-CONTAINING PROTEIN"/>
    <property type="match status" value="1"/>
</dbReference>
<evidence type="ECO:0000313" key="3">
    <source>
        <dbReference type="Proteomes" id="UP000193689"/>
    </source>
</evidence>
<dbReference type="Pfam" id="PF20150">
    <property type="entry name" value="2EXR"/>
    <property type="match status" value="1"/>
</dbReference>
<dbReference type="OrthoDB" id="3540486at2759"/>